<keyword evidence="3" id="KW-0808">Transferase</keyword>
<dbReference type="RefSeq" id="WP_114127154.1">
    <property type="nucleotide sequence ID" value="NZ_QOUI01000008.1"/>
</dbReference>
<dbReference type="InterPro" id="IPR041698">
    <property type="entry name" value="Methyltransf_25"/>
</dbReference>
<dbReference type="Pfam" id="PF13649">
    <property type="entry name" value="Methyltransf_25"/>
    <property type="match status" value="1"/>
</dbReference>
<evidence type="ECO:0000313" key="4">
    <source>
        <dbReference type="Proteomes" id="UP000252770"/>
    </source>
</evidence>
<dbReference type="Pfam" id="PF18096">
    <property type="entry name" value="Thump_like"/>
    <property type="match status" value="1"/>
</dbReference>
<protein>
    <submittedName>
        <fullName evidence="3">Class I SAM-dependent methyltransferase</fullName>
    </submittedName>
</protein>
<dbReference type="SUPFAM" id="SSF53335">
    <property type="entry name" value="S-adenosyl-L-methionine-dependent methyltransferases"/>
    <property type="match status" value="1"/>
</dbReference>
<dbReference type="GO" id="GO:0008168">
    <property type="term" value="F:methyltransferase activity"/>
    <property type="evidence" value="ECO:0007669"/>
    <property type="project" value="UniProtKB-KW"/>
</dbReference>
<feature type="domain" description="Methyltransferase" evidence="1">
    <location>
        <begin position="100"/>
        <end position="154"/>
    </location>
</feature>
<feature type="domain" description="THUMP-like" evidence="2">
    <location>
        <begin position="323"/>
        <end position="393"/>
    </location>
</feature>
<dbReference type="Gene3D" id="3.40.50.150">
    <property type="entry name" value="Vaccinia Virus protein VP39"/>
    <property type="match status" value="1"/>
</dbReference>
<evidence type="ECO:0000259" key="2">
    <source>
        <dbReference type="Pfam" id="PF18096"/>
    </source>
</evidence>
<proteinExistence type="predicted"/>
<dbReference type="GO" id="GO:0032259">
    <property type="term" value="P:methylation"/>
    <property type="evidence" value="ECO:0007669"/>
    <property type="project" value="UniProtKB-KW"/>
</dbReference>
<dbReference type="PANTHER" id="PTHR14741">
    <property type="entry name" value="S-ADENOSYLMETHIONINE-DEPENDENT METHYLTRANSFERASE RELATED"/>
    <property type="match status" value="1"/>
</dbReference>
<reference evidence="3 4" key="1">
    <citation type="submission" date="2018-07" db="EMBL/GenBank/DDBJ databases">
        <title>Desertimonas flava gen. nov. sp. nov.</title>
        <authorList>
            <person name="Liu S."/>
        </authorList>
    </citation>
    <scope>NUCLEOTIDE SEQUENCE [LARGE SCALE GENOMIC DNA]</scope>
    <source>
        <strain evidence="3 4">16Sb5-5</strain>
    </source>
</reference>
<gene>
    <name evidence="3" type="ORF">DT076_13140</name>
</gene>
<sequence length="395" mass="41466">MDAALVARLASAEGRAALAVAAEQTDLTSPAALDAVRRRVEPALASAACAQESLRRRAVTKFGAAAAGMLFTPDGLEQASRPEVAAHRAARLAATGVRTVVDLGCGIGSDALALARTGLRVVAVELDPATAAVARANLAGLDAEVVEGDAEALAPGLLDGPDGEVAAFCDPARRDARGRLFDVERFTPSWSLVQRLLAREAPAAVKLGPAVPHAVLPEGCEAEWVTARGSTVEVCLWGGRGSRPDHRVATLLPGGDQLVVPPGRRGERARVGDIGSWVHEPVGAVVRAGGIALLAGQLDLHLVDPGVAYLSSDHPVGSPFVDSFRVVEVLPWREKDVRAWLRRHDIGRLEIKKRGLELDPAQLRRRLKPSGSGEITLLLTRTPAGARAVLATREP</sequence>
<dbReference type="InterPro" id="IPR029063">
    <property type="entry name" value="SAM-dependent_MTases_sf"/>
</dbReference>
<dbReference type="PANTHER" id="PTHR14741:SF32">
    <property type="entry name" value="TRIMETHYLGUANOSINE SYNTHASE"/>
    <property type="match status" value="1"/>
</dbReference>
<name>A0A367YST2_9ACTN</name>
<keyword evidence="4" id="KW-1185">Reference proteome</keyword>
<comment type="caution">
    <text evidence="3">The sequence shown here is derived from an EMBL/GenBank/DDBJ whole genome shotgun (WGS) entry which is preliminary data.</text>
</comment>
<dbReference type="InterPro" id="IPR041497">
    <property type="entry name" value="Thump-like"/>
</dbReference>
<accession>A0A367YST2</accession>
<dbReference type="Proteomes" id="UP000252770">
    <property type="component" value="Unassembled WGS sequence"/>
</dbReference>
<evidence type="ECO:0000259" key="1">
    <source>
        <dbReference type="Pfam" id="PF13649"/>
    </source>
</evidence>
<keyword evidence="3" id="KW-0489">Methyltransferase</keyword>
<dbReference type="EMBL" id="QOUI01000008">
    <property type="protein sequence ID" value="RCK68868.1"/>
    <property type="molecule type" value="Genomic_DNA"/>
</dbReference>
<organism evidence="3 4">
    <name type="scientific">Desertihabitans brevis</name>
    <dbReference type="NCBI Taxonomy" id="2268447"/>
    <lineage>
        <taxon>Bacteria</taxon>
        <taxon>Bacillati</taxon>
        <taxon>Actinomycetota</taxon>
        <taxon>Actinomycetes</taxon>
        <taxon>Propionibacteriales</taxon>
        <taxon>Propionibacteriaceae</taxon>
        <taxon>Desertihabitans</taxon>
    </lineage>
</organism>
<evidence type="ECO:0000313" key="3">
    <source>
        <dbReference type="EMBL" id="RCK68868.1"/>
    </source>
</evidence>
<dbReference type="CDD" id="cd02440">
    <property type="entry name" value="AdoMet_MTases"/>
    <property type="match status" value="1"/>
</dbReference>
<dbReference type="AlphaFoldDB" id="A0A367YST2"/>